<accession>A0AA38CHD4</accession>
<dbReference type="PROSITE" id="PS50879">
    <property type="entry name" value="RNASE_H_1"/>
    <property type="match status" value="1"/>
</dbReference>
<proteinExistence type="predicted"/>
<feature type="domain" description="RNase H type-1" evidence="1">
    <location>
        <begin position="30"/>
        <end position="86"/>
    </location>
</feature>
<sequence>QLAEASLPGEQFTNFNFPEKLIATLSLNEESYQMTLFFDGSKCQRGGGDGAVIIPLDVEPMPLSFRLDFPCTNNTAEYEALVLGLQ</sequence>
<dbReference type="SUPFAM" id="SSF53098">
    <property type="entry name" value="Ribonuclease H-like"/>
    <property type="match status" value="1"/>
</dbReference>
<comment type="caution">
    <text evidence="2">The sequence shown here is derived from an EMBL/GenBank/DDBJ whole genome shotgun (WGS) entry which is preliminary data.</text>
</comment>
<dbReference type="Gene3D" id="3.30.420.10">
    <property type="entry name" value="Ribonuclease H-like superfamily/Ribonuclease H"/>
    <property type="match status" value="1"/>
</dbReference>
<gene>
    <name evidence="2" type="ORF">KI387_028670</name>
</gene>
<evidence type="ECO:0000313" key="3">
    <source>
        <dbReference type="Proteomes" id="UP000824469"/>
    </source>
</evidence>
<reference evidence="2 3" key="1">
    <citation type="journal article" date="2021" name="Nat. Plants">
        <title>The Taxus genome provides insights into paclitaxel biosynthesis.</title>
        <authorList>
            <person name="Xiong X."/>
            <person name="Gou J."/>
            <person name="Liao Q."/>
            <person name="Li Y."/>
            <person name="Zhou Q."/>
            <person name="Bi G."/>
            <person name="Li C."/>
            <person name="Du R."/>
            <person name="Wang X."/>
            <person name="Sun T."/>
            <person name="Guo L."/>
            <person name="Liang H."/>
            <person name="Lu P."/>
            <person name="Wu Y."/>
            <person name="Zhang Z."/>
            <person name="Ro D.K."/>
            <person name="Shang Y."/>
            <person name="Huang S."/>
            <person name="Yan J."/>
        </authorList>
    </citation>
    <scope>NUCLEOTIDE SEQUENCE [LARGE SCALE GENOMIC DNA]</scope>
    <source>
        <strain evidence="2">Ta-2019</strain>
    </source>
</reference>
<dbReference type="Proteomes" id="UP000824469">
    <property type="component" value="Unassembled WGS sequence"/>
</dbReference>
<organism evidence="2 3">
    <name type="scientific">Taxus chinensis</name>
    <name type="common">Chinese yew</name>
    <name type="synonym">Taxus wallichiana var. chinensis</name>
    <dbReference type="NCBI Taxonomy" id="29808"/>
    <lineage>
        <taxon>Eukaryota</taxon>
        <taxon>Viridiplantae</taxon>
        <taxon>Streptophyta</taxon>
        <taxon>Embryophyta</taxon>
        <taxon>Tracheophyta</taxon>
        <taxon>Spermatophyta</taxon>
        <taxon>Pinopsida</taxon>
        <taxon>Pinidae</taxon>
        <taxon>Conifers II</taxon>
        <taxon>Cupressales</taxon>
        <taxon>Taxaceae</taxon>
        <taxon>Taxus</taxon>
    </lineage>
</organism>
<dbReference type="InterPro" id="IPR012337">
    <property type="entry name" value="RNaseH-like_sf"/>
</dbReference>
<protein>
    <recommendedName>
        <fullName evidence="1">RNase H type-1 domain-containing protein</fullName>
    </recommendedName>
</protein>
<feature type="non-terminal residue" evidence="2">
    <location>
        <position position="1"/>
    </location>
</feature>
<dbReference type="InterPro" id="IPR036397">
    <property type="entry name" value="RNaseH_sf"/>
</dbReference>
<feature type="non-terminal residue" evidence="2">
    <location>
        <position position="86"/>
    </location>
</feature>
<dbReference type="GO" id="GO:0004523">
    <property type="term" value="F:RNA-DNA hybrid ribonuclease activity"/>
    <property type="evidence" value="ECO:0007669"/>
    <property type="project" value="InterPro"/>
</dbReference>
<evidence type="ECO:0000313" key="2">
    <source>
        <dbReference type="EMBL" id="KAH9296988.1"/>
    </source>
</evidence>
<evidence type="ECO:0000259" key="1">
    <source>
        <dbReference type="PROSITE" id="PS50879"/>
    </source>
</evidence>
<dbReference type="EMBL" id="JAHRHJ020000010">
    <property type="protein sequence ID" value="KAH9296988.1"/>
    <property type="molecule type" value="Genomic_DNA"/>
</dbReference>
<keyword evidence="3" id="KW-1185">Reference proteome</keyword>
<dbReference type="GO" id="GO:0003676">
    <property type="term" value="F:nucleic acid binding"/>
    <property type="evidence" value="ECO:0007669"/>
    <property type="project" value="InterPro"/>
</dbReference>
<dbReference type="InterPro" id="IPR002156">
    <property type="entry name" value="RNaseH_domain"/>
</dbReference>
<dbReference type="PANTHER" id="PTHR48475:SF1">
    <property type="entry name" value="RNASE H TYPE-1 DOMAIN-CONTAINING PROTEIN"/>
    <property type="match status" value="1"/>
</dbReference>
<dbReference type="AlphaFoldDB" id="A0AA38CHD4"/>
<dbReference type="PANTHER" id="PTHR48475">
    <property type="entry name" value="RIBONUCLEASE H"/>
    <property type="match status" value="1"/>
</dbReference>
<name>A0AA38CHD4_TAXCH</name>